<feature type="transmembrane region" description="Helical" evidence="5">
    <location>
        <begin position="388"/>
        <end position="407"/>
    </location>
</feature>
<feature type="transmembrane region" description="Helical" evidence="5">
    <location>
        <begin position="357"/>
        <end position="376"/>
    </location>
</feature>
<dbReference type="VEuPathDB" id="AmoebaDB:ACA1_072770"/>
<feature type="transmembrane region" description="Helical" evidence="5">
    <location>
        <begin position="26"/>
        <end position="48"/>
    </location>
</feature>
<dbReference type="OrthoDB" id="10262656at2759"/>
<sequence>MRNMERYQYRLFNSSTTFQFGPLERLWVLVFVDMLAVGLVIPLLPYYASNLGADAVTYGYLGSIYGISQLIGSPLMGSLSDRYGRVNTLIVSFLASVVSYAMMGMAGSLAMLFLSRIPVGVLKQTMSISYAYVSDVTDSTSRAKYLGFLGVAVGVGFIIGPALGGVLSEVSYTLPALVASAMFVFDSVFAYLFLPDGSTIMLDEEKERESGDEGLEGEIDVEKAKESQSEDEVVLPAQAKARQQWDIRAYLNWVLCVFKDTSVLFLIATSFAATLAFTTYRVTFPMISQVRFDLDARANGFLLSYMGLLSVFVQGSAVGYLTKRFSEGRLVQLASFGLGVSLCACALAFNLPMLAVALIPLVVCNGVLSTCILSTVTKKVPKADLGGVIGLLGSVQSLCSAVSPSLGGLLLKHGGAEGPGLYSGLCLMLIFFCMFARNYSVGSGERELPVFKHHLSDKGEYAPGDWPRKGAEGEVKDC</sequence>
<keyword evidence="3 5" id="KW-1133">Transmembrane helix</keyword>
<dbReference type="Pfam" id="PF07690">
    <property type="entry name" value="MFS_1"/>
    <property type="match status" value="1"/>
</dbReference>
<dbReference type="SUPFAM" id="SSF103473">
    <property type="entry name" value="MFS general substrate transporter"/>
    <property type="match status" value="1"/>
</dbReference>
<proteinExistence type="predicted"/>
<dbReference type="KEGG" id="acan:ACA1_072770"/>
<keyword evidence="4 5" id="KW-0472">Membrane</keyword>
<keyword evidence="8" id="KW-1185">Reference proteome</keyword>
<feature type="domain" description="Major facilitator superfamily (MFS) profile" evidence="6">
    <location>
        <begin position="22"/>
        <end position="441"/>
    </location>
</feature>
<evidence type="ECO:0000313" key="8">
    <source>
        <dbReference type="Proteomes" id="UP000011083"/>
    </source>
</evidence>
<feature type="transmembrane region" description="Helical" evidence="5">
    <location>
        <begin position="302"/>
        <end position="321"/>
    </location>
</feature>
<evidence type="ECO:0000259" key="6">
    <source>
        <dbReference type="PROSITE" id="PS50850"/>
    </source>
</evidence>
<evidence type="ECO:0000256" key="3">
    <source>
        <dbReference type="ARBA" id="ARBA00022989"/>
    </source>
</evidence>
<evidence type="ECO:0000256" key="1">
    <source>
        <dbReference type="ARBA" id="ARBA00004141"/>
    </source>
</evidence>
<dbReference type="GO" id="GO:0016020">
    <property type="term" value="C:membrane"/>
    <property type="evidence" value="ECO:0007669"/>
    <property type="project" value="UniProtKB-SubCell"/>
</dbReference>
<dbReference type="GO" id="GO:0022857">
    <property type="term" value="F:transmembrane transporter activity"/>
    <property type="evidence" value="ECO:0007669"/>
    <property type="project" value="InterPro"/>
</dbReference>
<feature type="transmembrane region" description="Helical" evidence="5">
    <location>
        <begin position="333"/>
        <end position="351"/>
    </location>
</feature>
<dbReference type="InterPro" id="IPR020846">
    <property type="entry name" value="MFS_dom"/>
</dbReference>
<dbReference type="AlphaFoldDB" id="L8HDR3"/>
<dbReference type="InterPro" id="IPR011701">
    <property type="entry name" value="MFS"/>
</dbReference>
<dbReference type="RefSeq" id="XP_004353172.1">
    <property type="nucleotide sequence ID" value="XM_004353120.1"/>
</dbReference>
<dbReference type="GeneID" id="14924626"/>
<feature type="transmembrane region" description="Helical" evidence="5">
    <location>
        <begin position="419"/>
        <end position="436"/>
    </location>
</feature>
<dbReference type="PRINTS" id="PR01035">
    <property type="entry name" value="TCRTETA"/>
</dbReference>
<evidence type="ECO:0000313" key="7">
    <source>
        <dbReference type="EMBL" id="ELR23644.1"/>
    </source>
</evidence>
<dbReference type="EMBL" id="KB007857">
    <property type="protein sequence ID" value="ELR23644.1"/>
    <property type="molecule type" value="Genomic_DNA"/>
</dbReference>
<dbReference type="PANTHER" id="PTHR24002:SF3">
    <property type="entry name" value="SOLUTE CARRIER FAMILY 22 MEMBER 18"/>
    <property type="match status" value="1"/>
</dbReference>
<gene>
    <name evidence="7" type="ORF">ACA1_072770</name>
</gene>
<dbReference type="Gene3D" id="1.20.1250.20">
    <property type="entry name" value="MFS general substrate transporter like domains"/>
    <property type="match status" value="1"/>
</dbReference>
<dbReference type="OMA" id="RFVRCLY"/>
<feature type="transmembrane region" description="Helical" evidence="5">
    <location>
        <begin position="145"/>
        <end position="166"/>
    </location>
</feature>
<evidence type="ECO:0000256" key="5">
    <source>
        <dbReference type="SAM" id="Phobius"/>
    </source>
</evidence>
<organism evidence="7 8">
    <name type="scientific">Acanthamoeba castellanii (strain ATCC 30010 / Neff)</name>
    <dbReference type="NCBI Taxonomy" id="1257118"/>
    <lineage>
        <taxon>Eukaryota</taxon>
        <taxon>Amoebozoa</taxon>
        <taxon>Discosea</taxon>
        <taxon>Longamoebia</taxon>
        <taxon>Centramoebida</taxon>
        <taxon>Acanthamoebidae</taxon>
        <taxon>Acanthamoeba</taxon>
    </lineage>
</organism>
<comment type="subcellular location">
    <subcellularLocation>
        <location evidence="1">Membrane</location>
        <topology evidence="1">Multi-pass membrane protein</topology>
    </subcellularLocation>
</comment>
<feature type="transmembrane region" description="Helical" evidence="5">
    <location>
        <begin position="172"/>
        <end position="194"/>
    </location>
</feature>
<name>L8HDR3_ACACF</name>
<dbReference type="PANTHER" id="PTHR24002">
    <property type="entry name" value="SOLUTE CARRIER FAMILY 22 MEMBER 18"/>
    <property type="match status" value="1"/>
</dbReference>
<accession>L8HDR3</accession>
<evidence type="ECO:0000256" key="2">
    <source>
        <dbReference type="ARBA" id="ARBA00022692"/>
    </source>
</evidence>
<feature type="transmembrane region" description="Helical" evidence="5">
    <location>
        <begin position="263"/>
        <end position="282"/>
    </location>
</feature>
<dbReference type="GO" id="GO:0005635">
    <property type="term" value="C:nuclear envelope"/>
    <property type="evidence" value="ECO:0007669"/>
    <property type="project" value="TreeGrafter"/>
</dbReference>
<dbReference type="Proteomes" id="UP000011083">
    <property type="component" value="Unassembled WGS sequence"/>
</dbReference>
<protein>
    <submittedName>
        <fullName evidence="7">Transporter, major facilitator subfamily protein</fullName>
    </submittedName>
</protein>
<evidence type="ECO:0000256" key="4">
    <source>
        <dbReference type="ARBA" id="ARBA00023136"/>
    </source>
</evidence>
<dbReference type="PROSITE" id="PS50850">
    <property type="entry name" value="MFS"/>
    <property type="match status" value="1"/>
</dbReference>
<dbReference type="InterPro" id="IPR036259">
    <property type="entry name" value="MFS_trans_sf"/>
</dbReference>
<reference evidence="7 8" key="1">
    <citation type="journal article" date="2013" name="Genome Biol.">
        <title>Genome of Acanthamoeba castellanii highlights extensive lateral gene transfer and early evolution of tyrosine kinase signaling.</title>
        <authorList>
            <person name="Clarke M."/>
            <person name="Lohan A.J."/>
            <person name="Liu B."/>
            <person name="Lagkouvardos I."/>
            <person name="Roy S."/>
            <person name="Zafar N."/>
            <person name="Bertelli C."/>
            <person name="Schilde C."/>
            <person name="Kianianmomeni A."/>
            <person name="Burglin T.R."/>
            <person name="Frech C."/>
            <person name="Turcotte B."/>
            <person name="Kopec K.O."/>
            <person name="Synnott J.M."/>
            <person name="Choo C."/>
            <person name="Paponov I."/>
            <person name="Finkler A."/>
            <person name="Soon Heng Tan C."/>
            <person name="Hutchins A.P."/>
            <person name="Weinmeier T."/>
            <person name="Rattei T."/>
            <person name="Chu J.S."/>
            <person name="Gimenez G."/>
            <person name="Irimia M."/>
            <person name="Rigden D.J."/>
            <person name="Fitzpatrick D.A."/>
            <person name="Lorenzo-Morales J."/>
            <person name="Bateman A."/>
            <person name="Chiu C.H."/>
            <person name="Tang P."/>
            <person name="Hegemann P."/>
            <person name="Fromm H."/>
            <person name="Raoult D."/>
            <person name="Greub G."/>
            <person name="Miranda-Saavedra D."/>
            <person name="Chen N."/>
            <person name="Nash P."/>
            <person name="Ginger M.L."/>
            <person name="Horn M."/>
            <person name="Schaap P."/>
            <person name="Caler L."/>
            <person name="Loftus B."/>
        </authorList>
    </citation>
    <scope>NUCLEOTIDE SEQUENCE [LARGE SCALE GENOMIC DNA]</scope>
    <source>
        <strain evidence="7 8">Neff</strain>
    </source>
</reference>
<dbReference type="InterPro" id="IPR001958">
    <property type="entry name" value="Tet-R_TetA/multi-R_MdtG-like"/>
</dbReference>
<keyword evidence="2 5" id="KW-0812">Transmembrane</keyword>